<name>A0A5C8I4U6_9MICO</name>
<feature type="transmembrane region" description="Helical" evidence="6">
    <location>
        <begin position="63"/>
        <end position="86"/>
    </location>
</feature>
<feature type="transmembrane region" description="Helical" evidence="6">
    <location>
        <begin position="146"/>
        <end position="168"/>
    </location>
</feature>
<evidence type="ECO:0000256" key="1">
    <source>
        <dbReference type="ARBA" id="ARBA00004141"/>
    </source>
</evidence>
<dbReference type="CDD" id="cd06261">
    <property type="entry name" value="TM_PBP2"/>
    <property type="match status" value="1"/>
</dbReference>
<feature type="transmembrane region" description="Helical" evidence="6">
    <location>
        <begin position="92"/>
        <end position="113"/>
    </location>
</feature>
<reference evidence="8 9" key="1">
    <citation type="submission" date="2019-08" db="EMBL/GenBank/DDBJ databases">
        <authorList>
            <person name="Dong K."/>
        </authorList>
    </citation>
    <scope>NUCLEOTIDE SEQUENCE [LARGE SCALE GENOMIC DNA]</scope>
    <source>
        <strain evidence="8 9">K-1</strain>
    </source>
</reference>
<evidence type="ECO:0000256" key="3">
    <source>
        <dbReference type="ARBA" id="ARBA00022692"/>
    </source>
</evidence>
<feature type="domain" description="ABC transmembrane type-1" evidence="7">
    <location>
        <begin position="26"/>
        <end position="207"/>
    </location>
</feature>
<dbReference type="GO" id="GO:0005886">
    <property type="term" value="C:plasma membrane"/>
    <property type="evidence" value="ECO:0007669"/>
    <property type="project" value="UniProtKB-SubCell"/>
</dbReference>
<dbReference type="PANTHER" id="PTHR30177">
    <property type="entry name" value="GLYCINE BETAINE/L-PROLINE TRANSPORT SYSTEM PERMEASE PROTEIN PROW"/>
    <property type="match status" value="1"/>
</dbReference>
<dbReference type="EMBL" id="VRSX01000002">
    <property type="protein sequence ID" value="TXK14052.1"/>
    <property type="molecule type" value="Genomic_DNA"/>
</dbReference>
<keyword evidence="2 6" id="KW-0813">Transport</keyword>
<dbReference type="GO" id="GO:0031460">
    <property type="term" value="P:glycine betaine transport"/>
    <property type="evidence" value="ECO:0007669"/>
    <property type="project" value="TreeGrafter"/>
</dbReference>
<dbReference type="Pfam" id="PF00528">
    <property type="entry name" value="BPD_transp_1"/>
    <property type="match status" value="1"/>
</dbReference>
<dbReference type="Gene3D" id="1.10.3720.10">
    <property type="entry name" value="MetI-like"/>
    <property type="match status" value="1"/>
</dbReference>
<comment type="caution">
    <text evidence="8">The sequence shown here is derived from an EMBL/GenBank/DDBJ whole genome shotgun (WGS) entry which is preliminary data.</text>
</comment>
<evidence type="ECO:0000313" key="9">
    <source>
        <dbReference type="Proteomes" id="UP000321949"/>
    </source>
</evidence>
<dbReference type="PROSITE" id="PS50928">
    <property type="entry name" value="ABC_TM1"/>
    <property type="match status" value="1"/>
</dbReference>
<keyword evidence="4 6" id="KW-1133">Transmembrane helix</keyword>
<dbReference type="InterPro" id="IPR035906">
    <property type="entry name" value="MetI-like_sf"/>
</dbReference>
<feature type="transmembrane region" description="Helical" evidence="6">
    <location>
        <begin position="188"/>
        <end position="210"/>
    </location>
</feature>
<dbReference type="PANTHER" id="PTHR30177:SF33">
    <property type="entry name" value="POSSIBLE OSMOPROTECTANT (GLYCINE BETAINE_CARNITINE_CHOLINE_L-PROLINE) TRANSPORT INTEGRAL MEMBRANE PROTEIN ABC TRANSPORTER PROZ"/>
    <property type="match status" value="1"/>
</dbReference>
<evidence type="ECO:0000256" key="2">
    <source>
        <dbReference type="ARBA" id="ARBA00022448"/>
    </source>
</evidence>
<keyword evidence="9" id="KW-1185">Reference proteome</keyword>
<evidence type="ECO:0000256" key="4">
    <source>
        <dbReference type="ARBA" id="ARBA00022989"/>
    </source>
</evidence>
<dbReference type="AlphaFoldDB" id="A0A5C8I4U6"/>
<keyword evidence="3 6" id="KW-0812">Transmembrane</keyword>
<sequence>MNLIIDAIAWLLSGDRSKSDSIPEALGQHLLLTVISVLIAAAIAIPIGWLVGHTGRGRDAVVALSGAARAVPSFGLIILLVLLLGVLHKPEAAVITFVLLAIPSLLAGAYTGFEAIDRATIDAGRAVGMTELQVLWRIEVPLGLPLLVGGIRAATLQVIATVTLAAYVNVGGLGQYIITGLPLRRFDMVLGGALLVAALALAVDGLFALTQRLAVPRGVRAASDRHSAPKTSRRRPVPA</sequence>
<dbReference type="GO" id="GO:0055085">
    <property type="term" value="P:transmembrane transport"/>
    <property type="evidence" value="ECO:0007669"/>
    <property type="project" value="InterPro"/>
</dbReference>
<dbReference type="SUPFAM" id="SSF161098">
    <property type="entry name" value="MetI-like"/>
    <property type="match status" value="1"/>
</dbReference>
<feature type="transmembrane region" description="Helical" evidence="6">
    <location>
        <begin position="29"/>
        <end position="51"/>
    </location>
</feature>
<protein>
    <submittedName>
        <fullName evidence="8">ABC transporter permease subunit</fullName>
    </submittedName>
</protein>
<dbReference type="OrthoDB" id="5244012at2"/>
<dbReference type="InterPro" id="IPR051204">
    <property type="entry name" value="ABC_transp_perm/SBD"/>
</dbReference>
<dbReference type="RefSeq" id="WP_147049260.1">
    <property type="nucleotide sequence ID" value="NZ_BKAH01000001.1"/>
</dbReference>
<accession>A0A5C8I4U6</accession>
<evidence type="ECO:0000256" key="6">
    <source>
        <dbReference type="RuleBase" id="RU363032"/>
    </source>
</evidence>
<gene>
    <name evidence="8" type="ORF">FVP74_05500</name>
</gene>
<dbReference type="Proteomes" id="UP000321949">
    <property type="component" value="Unassembled WGS sequence"/>
</dbReference>
<evidence type="ECO:0000259" key="7">
    <source>
        <dbReference type="PROSITE" id="PS50928"/>
    </source>
</evidence>
<dbReference type="InterPro" id="IPR000515">
    <property type="entry name" value="MetI-like"/>
</dbReference>
<organism evidence="8 9">
    <name type="scientific">Microbacterium saccharophilum</name>
    <dbReference type="NCBI Taxonomy" id="1213358"/>
    <lineage>
        <taxon>Bacteria</taxon>
        <taxon>Bacillati</taxon>
        <taxon>Actinomycetota</taxon>
        <taxon>Actinomycetes</taxon>
        <taxon>Micrococcales</taxon>
        <taxon>Microbacteriaceae</taxon>
        <taxon>Microbacterium</taxon>
    </lineage>
</organism>
<evidence type="ECO:0000313" key="8">
    <source>
        <dbReference type="EMBL" id="TXK14052.1"/>
    </source>
</evidence>
<comment type="subcellular location">
    <subcellularLocation>
        <location evidence="6">Cell membrane</location>
        <topology evidence="6">Multi-pass membrane protein</topology>
    </subcellularLocation>
    <subcellularLocation>
        <location evidence="1">Membrane</location>
        <topology evidence="1">Multi-pass membrane protein</topology>
    </subcellularLocation>
</comment>
<comment type="similarity">
    <text evidence="6">Belongs to the binding-protein-dependent transport system permease family.</text>
</comment>
<keyword evidence="5 6" id="KW-0472">Membrane</keyword>
<proteinExistence type="inferred from homology"/>
<evidence type="ECO:0000256" key="5">
    <source>
        <dbReference type="ARBA" id="ARBA00023136"/>
    </source>
</evidence>